<dbReference type="GO" id="GO:0008810">
    <property type="term" value="F:cellulase activity"/>
    <property type="evidence" value="ECO:0007669"/>
    <property type="project" value="UniProtKB-EC"/>
</dbReference>
<organism evidence="11">
    <name type="scientific">Physcomitrium patens</name>
    <name type="common">Spreading-leaved earth moss</name>
    <name type="synonym">Physcomitrella patens</name>
    <dbReference type="NCBI Taxonomy" id="3218"/>
    <lineage>
        <taxon>Eukaryota</taxon>
        <taxon>Viridiplantae</taxon>
        <taxon>Streptophyta</taxon>
        <taxon>Embryophyta</taxon>
        <taxon>Bryophyta</taxon>
        <taxon>Bryophytina</taxon>
        <taxon>Bryopsida</taxon>
        <taxon>Funariidae</taxon>
        <taxon>Funariales</taxon>
        <taxon>Funariaceae</taxon>
        <taxon>Physcomitrium</taxon>
    </lineage>
</organism>
<evidence type="ECO:0000256" key="5">
    <source>
        <dbReference type="ARBA" id="ARBA00023001"/>
    </source>
</evidence>
<dbReference type="GeneID" id="112295108"/>
<name>A0A2K1J0E6_PHYPA</name>
<comment type="catalytic activity">
    <reaction evidence="1">
        <text>Endohydrolysis of (1-&gt;4)-beta-D-glucosidic linkages in cellulose, lichenin and cereal beta-D-glucans.</text>
        <dbReference type="EC" id="3.2.1.4"/>
    </reaction>
</comment>
<dbReference type="EC" id="3.2.1.4" evidence="3"/>
<gene>
    <name evidence="12" type="primary">LOC112295108</name>
    <name evidence="11" type="ORF">PHYPA_022904</name>
</gene>
<dbReference type="GO" id="GO:0030245">
    <property type="term" value="P:cellulose catabolic process"/>
    <property type="evidence" value="ECO:0007669"/>
    <property type="project" value="UniProtKB-KW"/>
</dbReference>
<evidence type="ECO:0000256" key="4">
    <source>
        <dbReference type="ARBA" id="ARBA00022801"/>
    </source>
</evidence>
<dbReference type="InterPro" id="IPR008928">
    <property type="entry name" value="6-hairpin_glycosidase_sf"/>
</dbReference>
<keyword evidence="6" id="KW-0119">Carbohydrate metabolism</keyword>
<keyword evidence="7" id="KW-0326">Glycosidase</keyword>
<evidence type="ECO:0000256" key="3">
    <source>
        <dbReference type="ARBA" id="ARBA00012601"/>
    </source>
</evidence>
<dbReference type="InterPro" id="IPR012341">
    <property type="entry name" value="6hp_glycosidase-like_sf"/>
</dbReference>
<reference evidence="11 13" key="2">
    <citation type="journal article" date="2018" name="Plant J.">
        <title>The Physcomitrella patens chromosome-scale assembly reveals moss genome structure and evolution.</title>
        <authorList>
            <person name="Lang D."/>
            <person name="Ullrich K.K."/>
            <person name="Murat F."/>
            <person name="Fuchs J."/>
            <person name="Jenkins J."/>
            <person name="Haas F.B."/>
            <person name="Piednoel M."/>
            <person name="Gundlach H."/>
            <person name="Van Bel M."/>
            <person name="Meyberg R."/>
            <person name="Vives C."/>
            <person name="Morata J."/>
            <person name="Symeonidi A."/>
            <person name="Hiss M."/>
            <person name="Muchero W."/>
            <person name="Kamisugi Y."/>
            <person name="Saleh O."/>
            <person name="Blanc G."/>
            <person name="Decker E.L."/>
            <person name="van Gessel N."/>
            <person name="Grimwood J."/>
            <person name="Hayes R.D."/>
            <person name="Graham S.W."/>
            <person name="Gunter L.E."/>
            <person name="McDaniel S.F."/>
            <person name="Hoernstein S.N.W."/>
            <person name="Larsson A."/>
            <person name="Li F.W."/>
            <person name="Perroud P.F."/>
            <person name="Phillips J."/>
            <person name="Ranjan P."/>
            <person name="Rokshar D.S."/>
            <person name="Rothfels C.J."/>
            <person name="Schneider L."/>
            <person name="Shu S."/>
            <person name="Stevenson D.W."/>
            <person name="Thummler F."/>
            <person name="Tillich M."/>
            <person name="Villarreal Aguilar J.C."/>
            <person name="Widiez T."/>
            <person name="Wong G.K."/>
            <person name="Wymore A."/>
            <person name="Zhang Y."/>
            <person name="Zimmer A.D."/>
            <person name="Quatrano R.S."/>
            <person name="Mayer K.F.X."/>
            <person name="Goodstein D."/>
            <person name="Casacuberta J.M."/>
            <person name="Vandepoele K."/>
            <person name="Reski R."/>
            <person name="Cuming A.C."/>
            <person name="Tuskan G.A."/>
            <person name="Maumus F."/>
            <person name="Salse J."/>
            <person name="Schmutz J."/>
            <person name="Rensing S.A."/>
        </authorList>
    </citation>
    <scope>NUCLEOTIDE SEQUENCE [LARGE SCALE GENOMIC DNA]</scope>
    <source>
        <strain evidence="12 13">cv. Gransden 2004</strain>
    </source>
</reference>
<dbReference type="EnsemblPlants" id="Pp3c18_8890V3.2">
    <property type="protein sequence ID" value="Pp3c18_8890V3.2"/>
    <property type="gene ID" value="Pp3c18_8890"/>
</dbReference>
<evidence type="ECO:0000256" key="1">
    <source>
        <dbReference type="ARBA" id="ARBA00000966"/>
    </source>
</evidence>
<evidence type="ECO:0000256" key="8">
    <source>
        <dbReference type="ARBA" id="ARBA00023326"/>
    </source>
</evidence>
<evidence type="ECO:0000256" key="7">
    <source>
        <dbReference type="ARBA" id="ARBA00023295"/>
    </source>
</evidence>
<dbReference type="OMA" id="DINIHTR"/>
<keyword evidence="8" id="KW-0624">Polysaccharide degradation</keyword>
<dbReference type="AlphaFoldDB" id="A0A2K1J0E6"/>
<feature type="chain" id="PRO_5044576280" description="cellulase" evidence="9">
    <location>
        <begin position="26"/>
        <end position="497"/>
    </location>
</feature>
<evidence type="ECO:0000256" key="9">
    <source>
        <dbReference type="SAM" id="SignalP"/>
    </source>
</evidence>
<evidence type="ECO:0000256" key="6">
    <source>
        <dbReference type="ARBA" id="ARBA00023277"/>
    </source>
</evidence>
<dbReference type="EMBL" id="ABEU02000018">
    <property type="protein sequence ID" value="PNR35005.1"/>
    <property type="molecule type" value="Genomic_DNA"/>
</dbReference>
<dbReference type="OrthoDB" id="10257085at2759"/>
<dbReference type="SUPFAM" id="SSF48208">
    <property type="entry name" value="Six-hairpin glycosidases"/>
    <property type="match status" value="1"/>
</dbReference>
<feature type="signal peptide" evidence="9">
    <location>
        <begin position="1"/>
        <end position="25"/>
    </location>
</feature>
<keyword evidence="13" id="KW-1185">Reference proteome</keyword>
<evidence type="ECO:0000313" key="11">
    <source>
        <dbReference type="EMBL" id="PNR35005.1"/>
    </source>
</evidence>
<dbReference type="Gene3D" id="1.50.10.10">
    <property type="match status" value="1"/>
</dbReference>
<dbReference type="STRING" id="3218.A0A2K1J0E6"/>
<dbReference type="Gramene" id="Pp3c18_8890V3.2">
    <property type="protein sequence ID" value="Pp3c18_8890V3.2"/>
    <property type="gene ID" value="Pp3c18_8890"/>
</dbReference>
<proteinExistence type="inferred from homology"/>
<evidence type="ECO:0000259" key="10">
    <source>
        <dbReference type="Pfam" id="PF00759"/>
    </source>
</evidence>
<dbReference type="RefSeq" id="XP_024402063.1">
    <property type="nucleotide sequence ID" value="XM_024546295.2"/>
</dbReference>
<keyword evidence="9" id="KW-0732">Signal</keyword>
<sequence>MAYRNVYLLPLLALAWSSAVSMTLAFRTGDYASALDKTILFYDLQRSGRLPGWHRLRWRGNSGLQDGRSNGVDLTGGYYDAGDNMKFGLPMAYSMTMLAWSINEFTPELRRTDQLGKALNTLRWGTDYFLKAHTKPNELWVQVGSPWSDHDCWQRPEDMTTPRPAFKIDTNRRGSDVAAETAAALAAASISFRGIDRAYSARLLRSAQQLFNFADQYRGKYSDSLAGVVCPFYCSYSGFNDELVWGAAWLLQATGNRWYYQYLTRNAYSLGGASMVKRSLNWDDKYVGAQVLIAQSVMRGRGGLNGYKDRADQFICSVLPRWISPSSSVGRTKGGLLFFDGNINMQYVASSTFLLVNYAKHLTASRQALYCGGKKVTAGQLYGEARRQADYILGANPRGMSYMIGFGRNPIRVHHRAASLPSVRSHRWNIQCKQGFDWFNTWNANPNQATGAIIGGPDWSDNINDSRGNYAQMEPTTYTNAPMVGVFAAFAAGTRYY</sequence>
<dbReference type="Pfam" id="PF00759">
    <property type="entry name" value="Glyco_hydro_9"/>
    <property type="match status" value="1"/>
</dbReference>
<dbReference type="InterPro" id="IPR001701">
    <property type="entry name" value="Glyco_hydro_9"/>
</dbReference>
<feature type="domain" description="Glycoside hydrolase family 9" evidence="10">
    <location>
        <begin position="31"/>
        <end position="486"/>
    </location>
</feature>
<dbReference type="EnsemblPlants" id="Pp3c18_8890V3.1">
    <property type="protein sequence ID" value="Pp3c18_8890V3.1"/>
    <property type="gene ID" value="Pp3c18_8890"/>
</dbReference>
<reference evidence="12" key="3">
    <citation type="submission" date="2020-12" db="UniProtKB">
        <authorList>
            <consortium name="EnsemblPlants"/>
        </authorList>
    </citation>
    <scope>IDENTIFICATION</scope>
</reference>
<evidence type="ECO:0000256" key="2">
    <source>
        <dbReference type="ARBA" id="ARBA00007072"/>
    </source>
</evidence>
<evidence type="ECO:0000313" key="13">
    <source>
        <dbReference type="Proteomes" id="UP000006727"/>
    </source>
</evidence>
<dbReference type="FunFam" id="1.50.10.10:FF:000020">
    <property type="entry name" value="Endoglucanase"/>
    <property type="match status" value="1"/>
</dbReference>
<keyword evidence="4" id="KW-0378">Hydrolase</keyword>
<protein>
    <recommendedName>
        <fullName evidence="3">cellulase</fullName>
        <ecNumber evidence="3">3.2.1.4</ecNumber>
    </recommendedName>
</protein>
<keyword evidence="5" id="KW-0136">Cellulose degradation</keyword>
<accession>A0A2K1J0E6</accession>
<evidence type="ECO:0000313" key="12">
    <source>
        <dbReference type="EnsemblPlants" id="Pp3c18_8890V3.1"/>
    </source>
</evidence>
<reference evidence="11 13" key="1">
    <citation type="journal article" date="2008" name="Science">
        <title>The Physcomitrella genome reveals evolutionary insights into the conquest of land by plants.</title>
        <authorList>
            <person name="Rensing S."/>
            <person name="Lang D."/>
            <person name="Zimmer A."/>
            <person name="Terry A."/>
            <person name="Salamov A."/>
            <person name="Shapiro H."/>
            <person name="Nishiyama T."/>
            <person name="Perroud P.-F."/>
            <person name="Lindquist E."/>
            <person name="Kamisugi Y."/>
            <person name="Tanahashi T."/>
            <person name="Sakakibara K."/>
            <person name="Fujita T."/>
            <person name="Oishi K."/>
            <person name="Shin-I T."/>
            <person name="Kuroki Y."/>
            <person name="Toyoda A."/>
            <person name="Suzuki Y."/>
            <person name="Hashimoto A."/>
            <person name="Yamaguchi K."/>
            <person name="Sugano A."/>
            <person name="Kohara Y."/>
            <person name="Fujiyama A."/>
            <person name="Anterola A."/>
            <person name="Aoki S."/>
            <person name="Ashton N."/>
            <person name="Barbazuk W.B."/>
            <person name="Barker E."/>
            <person name="Bennetzen J."/>
            <person name="Bezanilla M."/>
            <person name="Blankenship R."/>
            <person name="Cho S.H."/>
            <person name="Dutcher S."/>
            <person name="Estelle M."/>
            <person name="Fawcett J.A."/>
            <person name="Gundlach H."/>
            <person name="Hanada K."/>
            <person name="Heyl A."/>
            <person name="Hicks K.A."/>
            <person name="Hugh J."/>
            <person name="Lohr M."/>
            <person name="Mayer K."/>
            <person name="Melkozernov A."/>
            <person name="Murata T."/>
            <person name="Nelson D."/>
            <person name="Pils B."/>
            <person name="Prigge M."/>
            <person name="Reiss B."/>
            <person name="Renner T."/>
            <person name="Rombauts S."/>
            <person name="Rushton P."/>
            <person name="Sanderfoot A."/>
            <person name="Schween G."/>
            <person name="Shiu S.-H."/>
            <person name="Stueber K."/>
            <person name="Theodoulou F.L."/>
            <person name="Tu H."/>
            <person name="Van de Peer Y."/>
            <person name="Verrier P.J."/>
            <person name="Waters E."/>
            <person name="Wood A."/>
            <person name="Yang L."/>
            <person name="Cove D."/>
            <person name="Cuming A."/>
            <person name="Hasebe M."/>
            <person name="Lucas S."/>
            <person name="Mishler D.B."/>
            <person name="Reski R."/>
            <person name="Grigoriev I."/>
            <person name="Quatrano R.S."/>
            <person name="Boore J.L."/>
        </authorList>
    </citation>
    <scope>NUCLEOTIDE SEQUENCE [LARGE SCALE GENOMIC DNA]</scope>
    <source>
        <strain evidence="12 13">cv. Gransden 2004</strain>
    </source>
</reference>
<dbReference type="PaxDb" id="3218-PP1S19_105V6.1"/>
<dbReference type="PANTHER" id="PTHR22298">
    <property type="entry name" value="ENDO-1,4-BETA-GLUCANASE"/>
    <property type="match status" value="1"/>
</dbReference>
<dbReference type="Gramene" id="Pp3c18_8890V3.1">
    <property type="protein sequence ID" value="Pp3c18_8890V3.1"/>
    <property type="gene ID" value="Pp3c18_8890"/>
</dbReference>
<dbReference type="Proteomes" id="UP000006727">
    <property type="component" value="Chromosome 18"/>
</dbReference>
<comment type="similarity">
    <text evidence="2">Belongs to the glycosyl hydrolase 9 (cellulase E) family.</text>
</comment>